<organism evidence="1 2">
    <name type="scientific">Streptomyces castrisilvae</name>
    <dbReference type="NCBI Taxonomy" id="3033811"/>
    <lineage>
        <taxon>Bacteria</taxon>
        <taxon>Bacillati</taxon>
        <taxon>Actinomycetota</taxon>
        <taxon>Actinomycetes</taxon>
        <taxon>Kitasatosporales</taxon>
        <taxon>Streptomycetaceae</taxon>
        <taxon>Streptomyces</taxon>
    </lineage>
</organism>
<dbReference type="InterPro" id="IPR043519">
    <property type="entry name" value="NT_sf"/>
</dbReference>
<evidence type="ECO:0000313" key="1">
    <source>
        <dbReference type="EMBL" id="WLQ32821.1"/>
    </source>
</evidence>
<dbReference type="RefSeq" id="WP_306052021.1">
    <property type="nucleotide sequence ID" value="NZ_CP120997.1"/>
</dbReference>
<accession>A0ABY9HGY1</accession>
<dbReference type="Proteomes" id="UP001239522">
    <property type="component" value="Chromosome"/>
</dbReference>
<dbReference type="SUPFAM" id="SSF81301">
    <property type="entry name" value="Nucleotidyltransferase"/>
    <property type="match status" value="1"/>
</dbReference>
<dbReference type="EMBL" id="CP120997">
    <property type="protein sequence ID" value="WLQ32821.1"/>
    <property type="molecule type" value="Genomic_DNA"/>
</dbReference>
<evidence type="ECO:0000313" key="2">
    <source>
        <dbReference type="Proteomes" id="UP001239522"/>
    </source>
</evidence>
<reference evidence="1 2" key="1">
    <citation type="submission" date="2023-03" db="EMBL/GenBank/DDBJ databases">
        <title>Isolation and description of six Streptomyces strains from soil environments, able to metabolize different microbial glucans.</title>
        <authorList>
            <person name="Widen T."/>
            <person name="Larsbrink J."/>
        </authorList>
    </citation>
    <scope>NUCLEOTIDE SEQUENCE [LARGE SCALE GENOMIC DNA]</scope>
    <source>
        <strain evidence="1 2">Mut1</strain>
    </source>
</reference>
<name>A0ABY9HGY1_9ACTN</name>
<sequence>MTDLPGASLASLEQLQELGVLPAACRSVYISGSLVRGWGNALSDVDIYVITEEDYRSETAVYVQVPLEPDTLPVEIKYVDGRRWDIEYWRTDQIQQVISKVDWSVLEGTQEVGRRLSTDELDFLERLSYAYPLTGADWLGSRQKQLADSGLRSVMVARALNSVDTYTQDVVGQLEAGDVESSVLSVKIAFGYAMDALLAFEGEYGQNAKWRARRFRTADPTIVTFDQYWAIETMQSFDPSAPRAWVEEALRLCQHVSMEVSV</sequence>
<keyword evidence="2" id="KW-1185">Reference proteome</keyword>
<protein>
    <recommendedName>
        <fullName evidence="3">Polymerase nucleotidyl transferase domain-containing protein</fullName>
    </recommendedName>
</protein>
<proteinExistence type="predicted"/>
<evidence type="ECO:0008006" key="3">
    <source>
        <dbReference type="Google" id="ProtNLM"/>
    </source>
</evidence>
<gene>
    <name evidence="1" type="ORF">P8A18_04865</name>
</gene>